<dbReference type="InterPro" id="IPR019734">
    <property type="entry name" value="TPR_rpt"/>
</dbReference>
<dbReference type="Proteomes" id="UP000216207">
    <property type="component" value="Unassembled WGS sequence"/>
</dbReference>
<organism evidence="1 2">
    <name type="scientific">Shouchella clausii</name>
    <name type="common">Alkalihalobacillus clausii</name>
    <dbReference type="NCBI Taxonomy" id="79880"/>
    <lineage>
        <taxon>Bacteria</taxon>
        <taxon>Bacillati</taxon>
        <taxon>Bacillota</taxon>
        <taxon>Bacilli</taxon>
        <taxon>Bacillales</taxon>
        <taxon>Bacillaceae</taxon>
        <taxon>Shouchella</taxon>
    </lineage>
</organism>
<dbReference type="AlphaFoldDB" id="A0A268P2I4"/>
<evidence type="ECO:0008006" key="3">
    <source>
        <dbReference type="Google" id="ProtNLM"/>
    </source>
</evidence>
<protein>
    <recommendedName>
        <fullName evidence="3">Tetratricopeptide repeat protein</fullName>
    </recommendedName>
</protein>
<accession>A0A268P2I4</accession>
<dbReference type="EMBL" id="NPCC01000005">
    <property type="protein sequence ID" value="PAE89972.1"/>
    <property type="molecule type" value="Genomic_DNA"/>
</dbReference>
<comment type="caution">
    <text evidence="1">The sequence shown here is derived from an EMBL/GenBank/DDBJ whole genome shotgun (WGS) entry which is preliminary data.</text>
</comment>
<evidence type="ECO:0000313" key="1">
    <source>
        <dbReference type="EMBL" id="PAE89972.1"/>
    </source>
</evidence>
<dbReference type="Pfam" id="PF13174">
    <property type="entry name" value="TPR_6"/>
    <property type="match status" value="1"/>
</dbReference>
<evidence type="ECO:0000313" key="2">
    <source>
        <dbReference type="Proteomes" id="UP000216207"/>
    </source>
</evidence>
<proteinExistence type="predicted"/>
<dbReference type="SUPFAM" id="SSF48452">
    <property type="entry name" value="TPR-like"/>
    <property type="match status" value="1"/>
</dbReference>
<reference evidence="1 2" key="1">
    <citation type="submission" date="2017-07" db="EMBL/GenBank/DDBJ databases">
        <title>Isolation and whole genome analysis of endospore-forming bacteria from heroin.</title>
        <authorList>
            <person name="Kalinowski J."/>
            <person name="Ahrens B."/>
            <person name="Al-Dilaimi A."/>
            <person name="Winkler A."/>
            <person name="Wibberg D."/>
            <person name="Schleenbecker U."/>
            <person name="Ruckert C."/>
            <person name="Wolfel R."/>
            <person name="Grass G."/>
        </authorList>
    </citation>
    <scope>NUCLEOTIDE SEQUENCE [LARGE SCALE GENOMIC DNA]</scope>
    <source>
        <strain evidence="1 2">7539</strain>
    </source>
</reference>
<dbReference type="InterPro" id="IPR011990">
    <property type="entry name" value="TPR-like_helical_dom_sf"/>
</dbReference>
<sequence>MKQGILPIGGGIFLHSWINEWQALYQNIWQSPTSKSMDDVIVLEQMTQQVLDVWGAMDEALHQLRQRLKETAPMFVYESKGTILFDAHQFEEALCCLKNEEAEGERENIRLLYIAYAFLYTEKFEEARSGFLYVLQVSFDPLVTHFAYLGIGIIEMVARRAEEAILFLEKANSLTDNPDVVYNLGICYYWLEAYDSAAAYFHSFTQVRDDADALMLLGLSLYKGGMVEEARGVWLDCAENVDSSEALLALAKLTEWYGEHELACYSYEQLMFINGKTPELLHGFAWNQALSGDSRAVDLLFELGKTSQQAYESWCMLQAAQGG</sequence>
<dbReference type="Gene3D" id="1.25.40.10">
    <property type="entry name" value="Tetratricopeptide repeat domain"/>
    <property type="match status" value="1"/>
</dbReference>
<gene>
    <name evidence="1" type="ORF">CHH72_03010</name>
</gene>
<name>A0A268P2I4_SHOCL</name>